<reference evidence="1 2" key="1">
    <citation type="submission" date="2011-01" db="EMBL/GenBank/DDBJ databases">
        <authorList>
            <person name="Weinstock G."/>
            <person name="Sodergren E."/>
            <person name="Clifton S."/>
            <person name="Fulton L."/>
            <person name="Fulton B."/>
            <person name="Courtney L."/>
            <person name="Fronick C."/>
            <person name="Harrison M."/>
            <person name="Strong C."/>
            <person name="Farmer C."/>
            <person name="Delahaunty K."/>
            <person name="Markovic C."/>
            <person name="Hall O."/>
            <person name="Minx P."/>
            <person name="Tomlinson C."/>
            <person name="Mitreva M."/>
            <person name="Hou S."/>
            <person name="Chen J."/>
            <person name="Wollam A."/>
            <person name="Pepin K.H."/>
            <person name="Johnson M."/>
            <person name="Bhonagiri V."/>
            <person name="Zhang X."/>
            <person name="Suruliraj S."/>
            <person name="Warren W."/>
            <person name="Chinwalla A."/>
            <person name="Mardis E.R."/>
            <person name="Wilson R.K."/>
        </authorList>
    </citation>
    <scope>NUCLEOTIDE SEQUENCE [LARGE SCALE GENOMIC DNA]</scope>
    <source>
        <strain evidence="2">DSM 22608 / JCM 16073 / KCTC 15190 / YIT 12066</strain>
    </source>
</reference>
<evidence type="ECO:0000313" key="2">
    <source>
        <dbReference type="Proteomes" id="UP000018458"/>
    </source>
</evidence>
<sequence length="39" mass="4772">MTTKNLKNLKNKINSGYLKIFVKYQYNKQSHMLIKIKWI</sequence>
<gene>
    <name evidence="1" type="ORF">HMPREF9444_00313</name>
</gene>
<keyword evidence="2" id="KW-1185">Reference proteome</keyword>
<dbReference type="STRING" id="762983.HMPREF9444_00313"/>
<proteinExistence type="predicted"/>
<comment type="caution">
    <text evidence="1">The sequence shown here is derived from an EMBL/GenBank/DDBJ whole genome shotgun (WGS) entry which is preliminary data.</text>
</comment>
<dbReference type="EMBL" id="AEVO01000013">
    <property type="protein sequence ID" value="EFY07820.1"/>
    <property type="molecule type" value="Genomic_DNA"/>
</dbReference>
<evidence type="ECO:0000313" key="1">
    <source>
        <dbReference type="EMBL" id="EFY07820.1"/>
    </source>
</evidence>
<protein>
    <submittedName>
        <fullName evidence="1">Uncharacterized protein</fullName>
    </submittedName>
</protein>
<dbReference type="HOGENOM" id="CLU_3318064_0_0_6"/>
<dbReference type="AlphaFoldDB" id="E8LHZ9"/>
<accession>E8LHZ9</accession>
<dbReference type="Proteomes" id="UP000018458">
    <property type="component" value="Unassembled WGS sequence"/>
</dbReference>
<name>E8LHZ9_SUCHY</name>
<organism evidence="1 2">
    <name type="scientific">Succinatimonas hippei (strain DSM 22608 / JCM 16073 / KCTC 15190 / YIT 12066)</name>
    <dbReference type="NCBI Taxonomy" id="762983"/>
    <lineage>
        <taxon>Bacteria</taxon>
        <taxon>Pseudomonadati</taxon>
        <taxon>Pseudomonadota</taxon>
        <taxon>Gammaproteobacteria</taxon>
        <taxon>Aeromonadales</taxon>
        <taxon>Succinivibrionaceae</taxon>
        <taxon>Succinatimonas</taxon>
    </lineage>
</organism>